<comment type="similarity">
    <text evidence="2 8">Belongs to the SLD2 family.</text>
</comment>
<comment type="function">
    <text evidence="7 8">Has a role in the initiation of DNA replication. Required at S-phase checkpoint.</text>
</comment>
<accession>A0AAE0IAL1</accession>
<dbReference type="FunFam" id="1.10.10.1460:FF:000001">
    <property type="entry name" value="DNA replication regulator Sld2"/>
    <property type="match status" value="1"/>
</dbReference>
<feature type="region of interest" description="Disordered" evidence="9">
    <location>
        <begin position="168"/>
        <end position="207"/>
    </location>
</feature>
<gene>
    <name evidence="10" type="ORF">B0H66DRAFT_552035</name>
</gene>
<dbReference type="InterPro" id="IPR040203">
    <property type="entry name" value="Sld2"/>
</dbReference>
<protein>
    <recommendedName>
        <fullName evidence="3 8">DNA replication regulator SLD2</fullName>
    </recommendedName>
</protein>
<proteinExistence type="inferred from homology"/>
<feature type="compositionally biased region" description="Polar residues" evidence="9">
    <location>
        <begin position="173"/>
        <end position="201"/>
    </location>
</feature>
<evidence type="ECO:0000256" key="5">
    <source>
        <dbReference type="ARBA" id="ARBA00023242"/>
    </source>
</evidence>
<evidence type="ECO:0000256" key="6">
    <source>
        <dbReference type="ARBA" id="ARBA00023306"/>
    </source>
</evidence>
<evidence type="ECO:0000256" key="9">
    <source>
        <dbReference type="SAM" id="MobiDB-lite"/>
    </source>
</evidence>
<feature type="region of interest" description="Disordered" evidence="9">
    <location>
        <begin position="322"/>
        <end position="524"/>
    </location>
</feature>
<dbReference type="Pfam" id="PF11719">
    <property type="entry name" value="Drc1-Sld2"/>
    <property type="match status" value="1"/>
</dbReference>
<evidence type="ECO:0000256" key="2">
    <source>
        <dbReference type="ARBA" id="ARBA00007276"/>
    </source>
</evidence>
<evidence type="ECO:0000256" key="1">
    <source>
        <dbReference type="ARBA" id="ARBA00004123"/>
    </source>
</evidence>
<dbReference type="PANTHER" id="PTHR28124">
    <property type="entry name" value="DNA REPLICATION REGULATOR SLD2"/>
    <property type="match status" value="1"/>
</dbReference>
<sequence>MDDRTKADYENLSQQLRAELKQWENDWVKANGGKKPARGDIKQNRDIAQKYKDYNKFRDILAGNIPPPAREDASEQRKRKQADAVLPSTQTPSKRPKHAATPIKSQLHADDVSTAVTPSLSRKLFSPALPTSIGPTPQKDGRVLGLFDLLGKTPSKSTGEEVVSLPPIIATPSRRNSSQKADDTVLTTPNTDRFARTPSSSRNHRNRILLNSFMGITSPLQKRDENSQPSNNNNNNNNNKSPSSRGSVSKLQFATPAFLRRSTAPLPPVDENGEWKVEPIKLPRKPLGRGLSSVVASLRRLEEEVLDEELDVMREMEMEGEAATFATSSQKKNDDEPPLLTGEPATAQAAGIEGGEGETTSQQQASAAALAEEKPVLLGGFDDEGIYDSDEGEQLDRGQPLRVFKKKGQKRTTRRVNMRPTRKKRPTKAIDEGNNHISGDDEDEVVPETQFDAARPTVSDDGDDHLLLSGSDFDDEAAQDESDLDDRKKTKITKVQPKTSKKPQGQDKSADDGKKKKEEGIVAKTARKVKATAHANFKRLKLKNNGAKGGPGYNSRFRRRR</sequence>
<dbReference type="PANTHER" id="PTHR28124:SF1">
    <property type="entry name" value="DNA REPLICATION REGULATOR SLD2"/>
    <property type="match status" value="1"/>
</dbReference>
<dbReference type="Proteomes" id="UP001283341">
    <property type="component" value="Unassembled WGS sequence"/>
</dbReference>
<evidence type="ECO:0000313" key="10">
    <source>
        <dbReference type="EMBL" id="KAK3321550.1"/>
    </source>
</evidence>
<feature type="compositionally biased region" description="Acidic residues" evidence="9">
    <location>
        <begin position="472"/>
        <end position="484"/>
    </location>
</feature>
<organism evidence="10 11">
    <name type="scientific">Apodospora peruviana</name>
    <dbReference type="NCBI Taxonomy" id="516989"/>
    <lineage>
        <taxon>Eukaryota</taxon>
        <taxon>Fungi</taxon>
        <taxon>Dikarya</taxon>
        <taxon>Ascomycota</taxon>
        <taxon>Pezizomycotina</taxon>
        <taxon>Sordariomycetes</taxon>
        <taxon>Sordariomycetidae</taxon>
        <taxon>Sordariales</taxon>
        <taxon>Lasiosphaeriaceae</taxon>
        <taxon>Apodospora</taxon>
    </lineage>
</organism>
<dbReference type="GO" id="GO:0003688">
    <property type="term" value="F:DNA replication origin binding"/>
    <property type="evidence" value="ECO:0007669"/>
    <property type="project" value="TreeGrafter"/>
</dbReference>
<evidence type="ECO:0000256" key="8">
    <source>
        <dbReference type="RuleBase" id="RU367067"/>
    </source>
</evidence>
<feature type="compositionally biased region" description="Low complexity" evidence="9">
    <location>
        <begin position="227"/>
        <end position="244"/>
    </location>
</feature>
<feature type="compositionally biased region" description="Low complexity" evidence="9">
    <location>
        <begin position="358"/>
        <end position="370"/>
    </location>
</feature>
<keyword evidence="5 8" id="KW-0539">Nucleus</keyword>
<name>A0AAE0IAL1_9PEZI</name>
<keyword evidence="4 8" id="KW-0235">DNA replication</keyword>
<feature type="compositionally biased region" description="Basic and acidic residues" evidence="9">
    <location>
        <begin position="504"/>
        <end position="521"/>
    </location>
</feature>
<evidence type="ECO:0000256" key="3">
    <source>
        <dbReference type="ARBA" id="ARBA00018363"/>
    </source>
</evidence>
<evidence type="ECO:0000313" key="11">
    <source>
        <dbReference type="Proteomes" id="UP001283341"/>
    </source>
</evidence>
<dbReference type="GO" id="GO:1902977">
    <property type="term" value="P:mitotic DNA replication preinitiation complex assembly"/>
    <property type="evidence" value="ECO:0007669"/>
    <property type="project" value="TreeGrafter"/>
</dbReference>
<feature type="region of interest" description="Disordered" evidence="9">
    <location>
        <begin position="60"/>
        <end position="114"/>
    </location>
</feature>
<feature type="compositionally biased region" description="Basic residues" evidence="9">
    <location>
        <begin position="403"/>
        <end position="427"/>
    </location>
</feature>
<dbReference type="InterPro" id="IPR021110">
    <property type="entry name" value="DNA_rep_checkpnt_protein"/>
</dbReference>
<evidence type="ECO:0000256" key="4">
    <source>
        <dbReference type="ARBA" id="ARBA00022705"/>
    </source>
</evidence>
<dbReference type="GO" id="GO:0031261">
    <property type="term" value="C:DNA replication preinitiation complex"/>
    <property type="evidence" value="ECO:0007669"/>
    <property type="project" value="TreeGrafter"/>
</dbReference>
<comment type="caution">
    <text evidence="10">The sequence shown here is derived from an EMBL/GenBank/DDBJ whole genome shotgun (WGS) entry which is preliminary data.</text>
</comment>
<dbReference type="GO" id="GO:0003697">
    <property type="term" value="F:single-stranded DNA binding"/>
    <property type="evidence" value="ECO:0007669"/>
    <property type="project" value="TreeGrafter"/>
</dbReference>
<comment type="subcellular location">
    <subcellularLocation>
        <location evidence="1 8">Nucleus</location>
    </subcellularLocation>
</comment>
<feature type="compositionally biased region" description="Acidic residues" evidence="9">
    <location>
        <begin position="381"/>
        <end position="393"/>
    </location>
</feature>
<keyword evidence="11" id="KW-1185">Reference proteome</keyword>
<dbReference type="Gene3D" id="1.10.10.1460">
    <property type="match status" value="1"/>
</dbReference>
<feature type="region of interest" description="Disordered" evidence="9">
    <location>
        <begin position="220"/>
        <end position="249"/>
    </location>
</feature>
<reference evidence="10" key="1">
    <citation type="journal article" date="2023" name="Mol. Phylogenet. Evol.">
        <title>Genome-scale phylogeny and comparative genomics of the fungal order Sordariales.</title>
        <authorList>
            <person name="Hensen N."/>
            <person name="Bonometti L."/>
            <person name="Westerberg I."/>
            <person name="Brannstrom I.O."/>
            <person name="Guillou S."/>
            <person name="Cros-Aarteil S."/>
            <person name="Calhoun S."/>
            <person name="Haridas S."/>
            <person name="Kuo A."/>
            <person name="Mondo S."/>
            <person name="Pangilinan J."/>
            <person name="Riley R."/>
            <person name="LaButti K."/>
            <person name="Andreopoulos B."/>
            <person name="Lipzen A."/>
            <person name="Chen C."/>
            <person name="Yan M."/>
            <person name="Daum C."/>
            <person name="Ng V."/>
            <person name="Clum A."/>
            <person name="Steindorff A."/>
            <person name="Ohm R.A."/>
            <person name="Martin F."/>
            <person name="Silar P."/>
            <person name="Natvig D.O."/>
            <person name="Lalanne C."/>
            <person name="Gautier V."/>
            <person name="Ament-Velasquez S.L."/>
            <person name="Kruys A."/>
            <person name="Hutchinson M.I."/>
            <person name="Powell A.J."/>
            <person name="Barry K."/>
            <person name="Miller A.N."/>
            <person name="Grigoriev I.V."/>
            <person name="Debuchy R."/>
            <person name="Gladieux P."/>
            <person name="Hiltunen Thoren M."/>
            <person name="Johannesson H."/>
        </authorList>
    </citation>
    <scope>NUCLEOTIDE SEQUENCE</scope>
    <source>
        <strain evidence="10">CBS 118394</strain>
    </source>
</reference>
<feature type="region of interest" description="Disordered" evidence="9">
    <location>
        <begin position="542"/>
        <end position="561"/>
    </location>
</feature>
<dbReference type="EMBL" id="JAUEDM010000003">
    <property type="protein sequence ID" value="KAK3321550.1"/>
    <property type="molecule type" value="Genomic_DNA"/>
</dbReference>
<dbReference type="GO" id="GO:0000727">
    <property type="term" value="P:double-strand break repair via break-induced replication"/>
    <property type="evidence" value="ECO:0007669"/>
    <property type="project" value="TreeGrafter"/>
</dbReference>
<reference evidence="10" key="2">
    <citation type="submission" date="2023-06" db="EMBL/GenBank/DDBJ databases">
        <authorList>
            <consortium name="Lawrence Berkeley National Laboratory"/>
            <person name="Haridas S."/>
            <person name="Hensen N."/>
            <person name="Bonometti L."/>
            <person name="Westerberg I."/>
            <person name="Brannstrom I.O."/>
            <person name="Guillou S."/>
            <person name="Cros-Aarteil S."/>
            <person name="Calhoun S."/>
            <person name="Kuo A."/>
            <person name="Mondo S."/>
            <person name="Pangilinan J."/>
            <person name="Riley R."/>
            <person name="Labutti K."/>
            <person name="Andreopoulos B."/>
            <person name="Lipzen A."/>
            <person name="Chen C."/>
            <person name="Yanf M."/>
            <person name="Daum C."/>
            <person name="Ng V."/>
            <person name="Clum A."/>
            <person name="Steindorff A."/>
            <person name="Ohm R."/>
            <person name="Martin F."/>
            <person name="Silar P."/>
            <person name="Natvig D."/>
            <person name="Lalanne C."/>
            <person name="Gautier V."/>
            <person name="Ament-Velasquez S.L."/>
            <person name="Kruys A."/>
            <person name="Hutchinson M.I."/>
            <person name="Powell A.J."/>
            <person name="Barry K."/>
            <person name="Miller A.N."/>
            <person name="Grigoriev I.V."/>
            <person name="Debuchy R."/>
            <person name="Gladieux P."/>
            <person name="Thoren M.H."/>
            <person name="Johannesson H."/>
        </authorList>
    </citation>
    <scope>NUCLEOTIDE SEQUENCE</scope>
    <source>
        <strain evidence="10">CBS 118394</strain>
    </source>
</reference>
<keyword evidence="6 8" id="KW-0131">Cell cycle</keyword>
<evidence type="ECO:0000256" key="7">
    <source>
        <dbReference type="ARBA" id="ARBA00025253"/>
    </source>
</evidence>
<dbReference type="AlphaFoldDB" id="A0AAE0IAL1"/>
<dbReference type="GO" id="GO:0006270">
    <property type="term" value="P:DNA replication initiation"/>
    <property type="evidence" value="ECO:0007669"/>
    <property type="project" value="UniProtKB-UniRule"/>
</dbReference>